<accession>A0A1V3J9Z6</accession>
<dbReference type="AlphaFoldDB" id="A0A1V3J9Z6"/>
<comment type="caution">
    <text evidence="1">The sequence shown here is derived from an EMBL/GenBank/DDBJ whole genome shotgun (WGS) entry which is preliminary data.</text>
</comment>
<dbReference type="EMBL" id="MLHN01000002">
    <property type="protein sequence ID" value="OOF51933.1"/>
    <property type="molecule type" value="Genomic_DNA"/>
</dbReference>
<dbReference type="RefSeq" id="WP_077540643.1">
    <property type="nucleotide sequence ID" value="NZ_MLHN01000002.1"/>
</dbReference>
<dbReference type="STRING" id="1908264.BKK54_00920"/>
<evidence type="ECO:0000313" key="2">
    <source>
        <dbReference type="Proteomes" id="UP000188481"/>
    </source>
</evidence>
<evidence type="ECO:0000313" key="1">
    <source>
        <dbReference type="EMBL" id="OOF51933.1"/>
    </source>
</evidence>
<gene>
    <name evidence="1" type="ORF">BKK54_00920</name>
</gene>
<sequence length="123" mass="14242">MSLSKQESACIKANELEYKFLEHLKYHYQLPFPLEEWNDPKNKITYGIRLALGQYYQKGACSAGIRFSDFVQCLSSDFCGGSLKTARVLGYLPEYRRTLAKKYKIQRGYANPSEYSRSSLVFE</sequence>
<proteinExistence type="predicted"/>
<keyword evidence="2" id="KW-1185">Reference proteome</keyword>
<reference evidence="1 2" key="1">
    <citation type="submission" date="2016-10" db="EMBL/GenBank/DDBJ databases">
        <title>Rodentibacter gen. nov. and new species.</title>
        <authorList>
            <person name="Christensen H."/>
        </authorList>
    </citation>
    <scope>NUCLEOTIDE SEQUENCE [LARGE SCALE GENOMIC DNA]</scope>
    <source>
        <strain evidence="2">ppn416</strain>
    </source>
</reference>
<dbReference type="Proteomes" id="UP000188481">
    <property type="component" value="Unassembled WGS sequence"/>
</dbReference>
<protein>
    <submittedName>
        <fullName evidence="1">Uncharacterized protein</fullName>
    </submittedName>
</protein>
<organism evidence="1 2">
    <name type="scientific">Rodentibacter genomosp. 1</name>
    <dbReference type="NCBI Taxonomy" id="1908264"/>
    <lineage>
        <taxon>Bacteria</taxon>
        <taxon>Pseudomonadati</taxon>
        <taxon>Pseudomonadota</taxon>
        <taxon>Gammaproteobacteria</taxon>
        <taxon>Pasteurellales</taxon>
        <taxon>Pasteurellaceae</taxon>
        <taxon>Rodentibacter</taxon>
    </lineage>
</organism>
<name>A0A1V3J9Z6_9PAST</name>